<reference evidence="3" key="1">
    <citation type="submission" date="2017-01" db="EMBL/GenBank/DDBJ databases">
        <authorList>
            <person name="Varghese N."/>
            <person name="Submissions S."/>
        </authorList>
    </citation>
    <scope>NUCLEOTIDE SEQUENCE [LARGE SCALE GENOMIC DNA]</scope>
    <source>
        <strain evidence="3">DSM 29430</strain>
    </source>
</reference>
<feature type="domain" description="NrS-1 polymerase-like helicase" evidence="1">
    <location>
        <begin position="2"/>
        <end position="111"/>
    </location>
</feature>
<evidence type="ECO:0000313" key="2">
    <source>
        <dbReference type="EMBL" id="SIS64194.1"/>
    </source>
</evidence>
<dbReference type="RefSeq" id="WP_076445184.1">
    <property type="nucleotide sequence ID" value="NZ_FTOQ01000002.1"/>
</dbReference>
<dbReference type="InterPro" id="IPR045455">
    <property type="entry name" value="NrS-1_pol-like_helicase"/>
</dbReference>
<dbReference type="AlphaFoldDB" id="A0A1N7KRJ8"/>
<gene>
    <name evidence="2" type="ORF">SAMN05421759_1022</name>
</gene>
<evidence type="ECO:0000259" key="1">
    <source>
        <dbReference type="Pfam" id="PF19263"/>
    </source>
</evidence>
<proteinExistence type="predicted"/>
<dbReference type="Proteomes" id="UP000186684">
    <property type="component" value="Unassembled WGS sequence"/>
</dbReference>
<dbReference type="InterPro" id="IPR027417">
    <property type="entry name" value="P-loop_NTPase"/>
</dbReference>
<dbReference type="EMBL" id="FTOQ01000002">
    <property type="protein sequence ID" value="SIS64194.1"/>
    <property type="molecule type" value="Genomic_DNA"/>
</dbReference>
<evidence type="ECO:0000313" key="3">
    <source>
        <dbReference type="Proteomes" id="UP000186684"/>
    </source>
</evidence>
<dbReference type="SUPFAM" id="SSF52540">
    <property type="entry name" value="P-loop containing nucleoside triphosphate hydrolases"/>
    <property type="match status" value="1"/>
</dbReference>
<dbReference type="Gene3D" id="3.40.50.300">
    <property type="entry name" value="P-loop containing nucleotide triphosphate hydrolases"/>
    <property type="match status" value="1"/>
</dbReference>
<protein>
    <recommendedName>
        <fullName evidence="1">NrS-1 polymerase-like helicase domain-containing protein</fullName>
    </recommendedName>
</protein>
<dbReference type="OrthoDB" id="8215052at2"/>
<keyword evidence="3" id="KW-1185">Reference proteome</keyword>
<organism evidence="2 3">
    <name type="scientific">Roseivivax lentus</name>
    <dbReference type="NCBI Taxonomy" id="633194"/>
    <lineage>
        <taxon>Bacteria</taxon>
        <taxon>Pseudomonadati</taxon>
        <taxon>Pseudomonadota</taxon>
        <taxon>Alphaproteobacteria</taxon>
        <taxon>Rhodobacterales</taxon>
        <taxon>Roseobacteraceae</taxon>
        <taxon>Roseivivax</taxon>
    </lineage>
</organism>
<sequence length="284" mass="31159">MLYSAQKGTGKGMFMNILAALFGQDNTTQLNGVEKLTQRFNATAVQSKLVTCDEVGGALSGTRLNALKSLFTEDTTTTERKGIEAEKIELKFNVVMASNELLTFAQEMDRRLYLVDTGHDGHASGPDVRAFLAIVEKVSDALRDPSALASLYRYLLGRPSSPQFNPNSLNTATLGTPLMQRIAAVEEPVQQQLREHLEGLGVKAVTAENLSRYANRVLHVRGTQLRDKMLALGWDQTKAKWDRASYSRAIWVAPGCTVDRGRVHCPGEAEKDLSAELAKASYIS</sequence>
<accession>A0A1N7KRJ8</accession>
<name>A0A1N7KRJ8_9RHOB</name>
<dbReference type="Pfam" id="PF19263">
    <property type="entry name" value="DUF5906"/>
    <property type="match status" value="1"/>
</dbReference>